<evidence type="ECO:0000313" key="2">
    <source>
        <dbReference type="Proteomes" id="UP000799440"/>
    </source>
</evidence>
<proteinExistence type="predicted"/>
<dbReference type="EMBL" id="MU006562">
    <property type="protein sequence ID" value="KAF2751566.1"/>
    <property type="molecule type" value="Genomic_DNA"/>
</dbReference>
<name>A0A6A6VP79_9PLEO</name>
<keyword evidence="2" id="KW-1185">Reference proteome</keyword>
<protein>
    <submittedName>
        <fullName evidence="1">Uncharacterized protein</fullName>
    </submittedName>
</protein>
<dbReference type="AlphaFoldDB" id="A0A6A6VP79"/>
<gene>
    <name evidence="1" type="ORF">M011DRAFT_119147</name>
</gene>
<accession>A0A6A6VP79</accession>
<evidence type="ECO:0000313" key="1">
    <source>
        <dbReference type="EMBL" id="KAF2751566.1"/>
    </source>
</evidence>
<sequence>MMTCNRGLWECLVRTTQRRELRVVFSRSTAALASLHIGHSGSAWAVAAVVVAAENGGGFEDGDEMGVWAYGWCGEGQTAAALGGMACSHPGACGRVSSFRSVSPVANNSRCHYNRRAPCPHSTHTANGRVAPATPPPTLLPNLHTFTPCSEYTSVVFSSRALAALAAHRT</sequence>
<dbReference type="Proteomes" id="UP000799440">
    <property type="component" value="Unassembled WGS sequence"/>
</dbReference>
<organism evidence="1 2">
    <name type="scientific">Sporormia fimetaria CBS 119925</name>
    <dbReference type="NCBI Taxonomy" id="1340428"/>
    <lineage>
        <taxon>Eukaryota</taxon>
        <taxon>Fungi</taxon>
        <taxon>Dikarya</taxon>
        <taxon>Ascomycota</taxon>
        <taxon>Pezizomycotina</taxon>
        <taxon>Dothideomycetes</taxon>
        <taxon>Pleosporomycetidae</taxon>
        <taxon>Pleosporales</taxon>
        <taxon>Sporormiaceae</taxon>
        <taxon>Sporormia</taxon>
    </lineage>
</organism>
<reference evidence="1" key="1">
    <citation type="journal article" date="2020" name="Stud. Mycol.">
        <title>101 Dothideomycetes genomes: a test case for predicting lifestyles and emergence of pathogens.</title>
        <authorList>
            <person name="Haridas S."/>
            <person name="Albert R."/>
            <person name="Binder M."/>
            <person name="Bloem J."/>
            <person name="Labutti K."/>
            <person name="Salamov A."/>
            <person name="Andreopoulos B."/>
            <person name="Baker S."/>
            <person name="Barry K."/>
            <person name="Bills G."/>
            <person name="Bluhm B."/>
            <person name="Cannon C."/>
            <person name="Castanera R."/>
            <person name="Culley D."/>
            <person name="Daum C."/>
            <person name="Ezra D."/>
            <person name="Gonzalez J."/>
            <person name="Henrissat B."/>
            <person name="Kuo A."/>
            <person name="Liang C."/>
            <person name="Lipzen A."/>
            <person name="Lutzoni F."/>
            <person name="Magnuson J."/>
            <person name="Mondo S."/>
            <person name="Nolan M."/>
            <person name="Ohm R."/>
            <person name="Pangilinan J."/>
            <person name="Park H.-J."/>
            <person name="Ramirez L."/>
            <person name="Alfaro M."/>
            <person name="Sun H."/>
            <person name="Tritt A."/>
            <person name="Yoshinaga Y."/>
            <person name="Zwiers L.-H."/>
            <person name="Turgeon B."/>
            <person name="Goodwin S."/>
            <person name="Spatafora J."/>
            <person name="Crous P."/>
            <person name="Grigoriev I."/>
        </authorList>
    </citation>
    <scope>NUCLEOTIDE SEQUENCE</scope>
    <source>
        <strain evidence="1">CBS 119925</strain>
    </source>
</reference>